<sequence length="212" mass="25446">MFIEYMYSLIAMFRNKDLYIKQNFNVYTIYLLDQSIAFFTIDKLYIKKYQSDLELLECNFVPKIKKGKRNWEDEYNTYWGMKKQEAKFCLVDHGFSEDRIIELIIQTVKRQNQENCKKDLRQKRVNMLPNIDQKLARILCELGVRVYDDLSVFGSKMVFFILKVHHKDISPSTLYKLEAALQNTNVKNLDIYVVNHLTQWLKIITEKMEELL</sequence>
<evidence type="ECO:0000313" key="2">
    <source>
        <dbReference type="EMBL" id="SET33724.1"/>
    </source>
</evidence>
<dbReference type="AlphaFoldDB" id="A0A1I0DNM6"/>
<proteinExistence type="predicted"/>
<evidence type="ECO:0000259" key="1">
    <source>
        <dbReference type="Pfam" id="PF04994"/>
    </source>
</evidence>
<dbReference type="EMBL" id="FOHV01000018">
    <property type="protein sequence ID" value="SET33724.1"/>
    <property type="molecule type" value="Genomic_DNA"/>
</dbReference>
<keyword evidence="3" id="KW-1185">Reference proteome</keyword>
<protein>
    <submittedName>
        <fullName evidence="2">TfoX C-terminal domain-containing protein</fullName>
    </submittedName>
</protein>
<dbReference type="InterPro" id="IPR047525">
    <property type="entry name" value="TfoX-like"/>
</dbReference>
<organism evidence="2 3">
    <name type="scientific">Thorsellia anophelis DSM 18579</name>
    <dbReference type="NCBI Taxonomy" id="1123402"/>
    <lineage>
        <taxon>Bacteria</taxon>
        <taxon>Pseudomonadati</taxon>
        <taxon>Pseudomonadota</taxon>
        <taxon>Gammaproteobacteria</taxon>
        <taxon>Enterobacterales</taxon>
        <taxon>Thorselliaceae</taxon>
        <taxon>Thorsellia</taxon>
    </lineage>
</organism>
<feature type="domain" description="TfoX C-terminal" evidence="1">
    <location>
        <begin position="122"/>
        <end position="191"/>
    </location>
</feature>
<gene>
    <name evidence="2" type="ORF">SAMN02583745_02039</name>
</gene>
<dbReference type="PANTHER" id="PTHR36121:SF1">
    <property type="entry name" value="PROTEIN SXY"/>
    <property type="match status" value="1"/>
</dbReference>
<dbReference type="Pfam" id="PF04994">
    <property type="entry name" value="TfoX_C"/>
    <property type="match status" value="1"/>
</dbReference>
<dbReference type="PANTHER" id="PTHR36121">
    <property type="entry name" value="PROTEIN SXY"/>
    <property type="match status" value="1"/>
</dbReference>
<accession>A0A1I0DNM6</accession>
<name>A0A1I0DNM6_9GAMM</name>
<dbReference type="InterPro" id="IPR007077">
    <property type="entry name" value="TfoX_C"/>
</dbReference>
<dbReference type="Proteomes" id="UP000242642">
    <property type="component" value="Unassembled WGS sequence"/>
</dbReference>
<dbReference type="Gene3D" id="1.10.150.20">
    <property type="entry name" value="5' to 3' exonuclease, C-terminal subdomain"/>
    <property type="match status" value="1"/>
</dbReference>
<reference evidence="3" key="1">
    <citation type="submission" date="2016-10" db="EMBL/GenBank/DDBJ databases">
        <authorList>
            <person name="Varghese N."/>
            <person name="Submissions S."/>
        </authorList>
    </citation>
    <scope>NUCLEOTIDE SEQUENCE [LARGE SCALE GENOMIC DNA]</scope>
    <source>
        <strain evidence="3">DSM 18579</strain>
    </source>
</reference>
<evidence type="ECO:0000313" key="3">
    <source>
        <dbReference type="Proteomes" id="UP000242642"/>
    </source>
</evidence>
<dbReference type="STRING" id="1123402.SAMN02583745_02039"/>